<evidence type="ECO:0000256" key="1">
    <source>
        <dbReference type="SAM" id="Phobius"/>
    </source>
</evidence>
<dbReference type="InterPro" id="IPR025007">
    <property type="entry name" value="DUF3899"/>
</dbReference>
<dbReference type="OMA" id="KRMMKND"/>
<proteinExistence type="predicted"/>
<dbReference type="RefSeq" id="WP_011303492.1">
    <property type="nucleotide sequence ID" value="NZ_CAXOKG010000003.1"/>
</dbReference>
<feature type="transmembrane region" description="Helical" evidence="1">
    <location>
        <begin position="7"/>
        <end position="25"/>
    </location>
</feature>
<protein>
    <submittedName>
        <fullName evidence="3">Membrane protein</fullName>
    </submittedName>
</protein>
<organism evidence="3 4">
    <name type="scientific">Staphylococcus saprophyticus</name>
    <dbReference type="NCBI Taxonomy" id="29385"/>
    <lineage>
        <taxon>Bacteria</taxon>
        <taxon>Bacillati</taxon>
        <taxon>Bacillota</taxon>
        <taxon>Bacilli</taxon>
        <taxon>Bacillales</taxon>
        <taxon>Staphylococcaceae</taxon>
        <taxon>Staphylococcus</taxon>
    </lineage>
</organism>
<dbReference type="Proteomes" id="UP000254707">
    <property type="component" value="Unassembled WGS sequence"/>
</dbReference>
<sequence>MRKFTTYLFWLLFTPLISFLCWLFASHQLTQYLNIIFYVSFIFVIILFSLIIVQEGILDPTSYGFRRLKYQLTNKKHKDTLENDDFFKPTQAKKSSYFVNPWIKVGFVFNLLYLLISIAISFII</sequence>
<keyword evidence="1" id="KW-0812">Transmembrane</keyword>
<evidence type="ECO:0000259" key="2">
    <source>
        <dbReference type="Pfam" id="PF13038"/>
    </source>
</evidence>
<dbReference type="EMBL" id="UHED01000001">
    <property type="protein sequence ID" value="SUM83487.1"/>
    <property type="molecule type" value="Genomic_DNA"/>
</dbReference>
<gene>
    <name evidence="3" type="ORF">NCTC7688_02043</name>
</gene>
<feature type="domain" description="DUF3899" evidence="2">
    <location>
        <begin position="34"/>
        <end position="122"/>
    </location>
</feature>
<accession>A0A380HRA9</accession>
<dbReference type="Pfam" id="PF13038">
    <property type="entry name" value="DUF3899"/>
    <property type="match status" value="1"/>
</dbReference>
<dbReference type="AlphaFoldDB" id="A0A380HRA9"/>
<dbReference type="GeneID" id="3616450"/>
<reference evidence="3 4" key="1">
    <citation type="submission" date="2018-06" db="EMBL/GenBank/DDBJ databases">
        <authorList>
            <consortium name="Pathogen Informatics"/>
            <person name="Doyle S."/>
        </authorList>
    </citation>
    <scope>NUCLEOTIDE SEQUENCE [LARGE SCALE GENOMIC DNA]</scope>
    <source>
        <strain evidence="3 4">NCTC7688</strain>
    </source>
</reference>
<feature type="transmembrane region" description="Helical" evidence="1">
    <location>
        <begin position="31"/>
        <end position="53"/>
    </location>
</feature>
<keyword evidence="1" id="KW-0472">Membrane</keyword>
<evidence type="ECO:0000313" key="3">
    <source>
        <dbReference type="EMBL" id="SUM83487.1"/>
    </source>
</evidence>
<name>A0A380HRA9_STASA</name>
<evidence type="ECO:0000313" key="4">
    <source>
        <dbReference type="Proteomes" id="UP000254707"/>
    </source>
</evidence>
<feature type="transmembrane region" description="Helical" evidence="1">
    <location>
        <begin position="102"/>
        <end position="123"/>
    </location>
</feature>
<keyword evidence="1" id="KW-1133">Transmembrane helix</keyword>